<dbReference type="Proteomes" id="UP000284322">
    <property type="component" value="Unassembled WGS sequence"/>
</dbReference>
<dbReference type="RefSeq" id="WP_120106649.1">
    <property type="nucleotide sequence ID" value="NZ_RAHJ01000004.1"/>
</dbReference>
<evidence type="ECO:0000313" key="6">
    <source>
        <dbReference type="Proteomes" id="UP000284322"/>
    </source>
</evidence>
<proteinExistence type="predicted"/>
<feature type="signal peptide" evidence="3">
    <location>
        <begin position="1"/>
        <end position="24"/>
    </location>
</feature>
<dbReference type="Gene3D" id="3.40.50.1820">
    <property type="entry name" value="alpha/beta hydrolase"/>
    <property type="match status" value="1"/>
</dbReference>
<accession>A0A419R5D5</accession>
<dbReference type="PANTHER" id="PTHR42776:SF28">
    <property type="entry name" value="GLUTAMYL ENDOPEPTIDASE, CHLOROPLASTIC-RELATED"/>
    <property type="match status" value="1"/>
</dbReference>
<dbReference type="GO" id="GO:0006508">
    <property type="term" value="P:proteolysis"/>
    <property type="evidence" value="ECO:0007669"/>
    <property type="project" value="InterPro"/>
</dbReference>
<dbReference type="PANTHER" id="PTHR42776">
    <property type="entry name" value="SERINE PEPTIDASE S9 FAMILY MEMBER"/>
    <property type="match status" value="1"/>
</dbReference>
<gene>
    <name evidence="5" type="ORF">D6858_01805</name>
</gene>
<sequence length="827" mass="90488">MRIIGLITYAALTVGVFVPASASAQEEYREPSQEVAAILDIPPPPAASVSPDGNWAVFTTLQGMPSIADRAVPMARLAGVRVNTATNGPYDAKPYDRSSSYTGRGVEYRLVNLKTGAEQRVALAEAKLGPPMWAPDSSRFAFLYTTAKGIELWVTDTASGKARALSGPSINVASSIASTSDGPCDWMADSRRIMCQFIPENRGPAPERGVPTGPSVQQTDGKKAPVWTFTNLLTDKYDEQLFDYYMTSQPMIVDVVSGKKTPFAKAGIYEGLKPSEDGQYYLSTRIVGPYSYLVPASRFPKQVEILSADGKVVKQLADVPINNAGPESMGWALAGARGHQWRPTSPAAVMYVEPLDQGNPAVSADYRDRVMVLEAPFDSAPREVMRTADRIVSASDDLDGTDLFAFADNGQQAMVKQFAWATRGEKVWLANAMQPTSQPTLLWSHNADDWYSDPGSPVTRPQGGAVLRQNGDWIYLAGQGGSPDGDHPFLDRFNLKTQKSERLFATSGASYENVVAVLDDQAKRLITRYETSLDPANYILRDLAAKDSKPLTNLPRPEHALRYSSKQLVNYVRSDGVPLSGTLYLPPNYKKGNKVPAIVWAYPREYASKSGAGQVRGSPYTYSGRSNRVSSDYMLFLTQGYAVLANAAMPIVGGLKANDTYVEQLVANAQAAVDMLVDQGVTDRKTVGVAGHSYGAFMTANLLAHSDIFAAGYALSGAYNRTLTPFGFQRERRTYWQAPEVYQAMSPFMHVTDINEPILLFHGEIDSNTGTYPIQSQRFFHALKGVGATAKLEMLPYEDHAYAARESRLHVLAESFDWFDQYVKNAK</sequence>
<dbReference type="Gene3D" id="2.120.10.30">
    <property type="entry name" value="TolB, C-terminal domain"/>
    <property type="match status" value="1"/>
</dbReference>
<dbReference type="Pfam" id="PF00326">
    <property type="entry name" value="Peptidase_S9"/>
    <property type="match status" value="1"/>
</dbReference>
<dbReference type="GO" id="GO:0004252">
    <property type="term" value="F:serine-type endopeptidase activity"/>
    <property type="evidence" value="ECO:0007669"/>
    <property type="project" value="TreeGrafter"/>
</dbReference>
<comment type="caution">
    <text evidence="5">The sequence shown here is derived from an EMBL/GenBank/DDBJ whole genome shotgun (WGS) entry which is preliminary data.</text>
</comment>
<name>A0A419R5D5_9SPHN</name>
<feature type="domain" description="Peptidase S9 prolyl oligopeptidase catalytic" evidence="4">
    <location>
        <begin position="666"/>
        <end position="825"/>
    </location>
</feature>
<dbReference type="AlphaFoldDB" id="A0A419R5D5"/>
<dbReference type="InterPro" id="IPR011042">
    <property type="entry name" value="6-blade_b-propeller_TolB-like"/>
</dbReference>
<reference evidence="5 6" key="1">
    <citation type="submission" date="2018-09" db="EMBL/GenBank/DDBJ databases">
        <title>Altererythrobacter sp.Ery1 and Ery12, the genome sequencing of novel strains in genus Alterythrobacter.</title>
        <authorList>
            <person name="Cheng H."/>
            <person name="Wu Y.-H."/>
            <person name="Fang C."/>
            <person name="Xu X.-W."/>
        </authorList>
    </citation>
    <scope>NUCLEOTIDE SEQUENCE [LARGE SCALE GENOMIC DNA]</scope>
    <source>
        <strain evidence="5 6">Ery12</strain>
    </source>
</reference>
<evidence type="ECO:0000256" key="2">
    <source>
        <dbReference type="SAM" id="MobiDB-lite"/>
    </source>
</evidence>
<evidence type="ECO:0000256" key="3">
    <source>
        <dbReference type="SAM" id="SignalP"/>
    </source>
</evidence>
<evidence type="ECO:0000256" key="1">
    <source>
        <dbReference type="ARBA" id="ARBA00022801"/>
    </source>
</evidence>
<organism evidence="5 6">
    <name type="scientific">Tsuneonella suprasediminis</name>
    <dbReference type="NCBI Taxonomy" id="2306996"/>
    <lineage>
        <taxon>Bacteria</taxon>
        <taxon>Pseudomonadati</taxon>
        <taxon>Pseudomonadota</taxon>
        <taxon>Alphaproteobacteria</taxon>
        <taxon>Sphingomonadales</taxon>
        <taxon>Erythrobacteraceae</taxon>
        <taxon>Tsuneonella</taxon>
    </lineage>
</organism>
<evidence type="ECO:0000259" key="4">
    <source>
        <dbReference type="Pfam" id="PF00326"/>
    </source>
</evidence>
<feature type="chain" id="PRO_5019587211" evidence="3">
    <location>
        <begin position="25"/>
        <end position="827"/>
    </location>
</feature>
<dbReference type="OrthoDB" id="9812921at2"/>
<keyword evidence="6" id="KW-1185">Reference proteome</keyword>
<evidence type="ECO:0000313" key="5">
    <source>
        <dbReference type="EMBL" id="RJX70890.1"/>
    </source>
</evidence>
<keyword evidence="1" id="KW-0378">Hydrolase</keyword>
<dbReference type="SUPFAM" id="SSF82171">
    <property type="entry name" value="DPP6 N-terminal domain-like"/>
    <property type="match status" value="1"/>
</dbReference>
<dbReference type="SUPFAM" id="SSF53474">
    <property type="entry name" value="alpha/beta-Hydrolases"/>
    <property type="match status" value="1"/>
</dbReference>
<dbReference type="InterPro" id="IPR001375">
    <property type="entry name" value="Peptidase_S9_cat"/>
</dbReference>
<dbReference type="InterPro" id="IPR029058">
    <property type="entry name" value="AB_hydrolase_fold"/>
</dbReference>
<protein>
    <submittedName>
        <fullName evidence="5">S9 family peptidase</fullName>
    </submittedName>
</protein>
<keyword evidence="3" id="KW-0732">Signal</keyword>
<dbReference type="EMBL" id="RAHJ01000004">
    <property type="protein sequence ID" value="RJX70890.1"/>
    <property type="molecule type" value="Genomic_DNA"/>
</dbReference>
<feature type="region of interest" description="Disordered" evidence="2">
    <location>
        <begin position="201"/>
        <end position="221"/>
    </location>
</feature>